<protein>
    <submittedName>
        <fullName evidence="1">4177_t:CDS:1</fullName>
    </submittedName>
</protein>
<name>A0A9N9PNH9_9GLOM</name>
<organism evidence="1 2">
    <name type="scientific">Cetraspora pellucida</name>
    <dbReference type="NCBI Taxonomy" id="1433469"/>
    <lineage>
        <taxon>Eukaryota</taxon>
        <taxon>Fungi</taxon>
        <taxon>Fungi incertae sedis</taxon>
        <taxon>Mucoromycota</taxon>
        <taxon>Glomeromycotina</taxon>
        <taxon>Glomeromycetes</taxon>
        <taxon>Diversisporales</taxon>
        <taxon>Gigasporaceae</taxon>
        <taxon>Cetraspora</taxon>
    </lineage>
</organism>
<accession>A0A9N9PNH9</accession>
<gene>
    <name evidence="1" type="ORF">CPELLU_LOCUS21885</name>
</gene>
<evidence type="ECO:0000313" key="2">
    <source>
        <dbReference type="Proteomes" id="UP000789759"/>
    </source>
</evidence>
<evidence type="ECO:0000313" key="1">
    <source>
        <dbReference type="EMBL" id="CAG8839619.1"/>
    </source>
</evidence>
<feature type="non-terminal residue" evidence="1">
    <location>
        <position position="91"/>
    </location>
</feature>
<comment type="caution">
    <text evidence="1">The sequence shown here is derived from an EMBL/GenBank/DDBJ whole genome shotgun (WGS) entry which is preliminary data.</text>
</comment>
<dbReference type="Proteomes" id="UP000789759">
    <property type="component" value="Unassembled WGS sequence"/>
</dbReference>
<dbReference type="AlphaFoldDB" id="A0A9N9PNH9"/>
<dbReference type="EMBL" id="CAJVQA010087750">
    <property type="protein sequence ID" value="CAG8839619.1"/>
    <property type="molecule type" value="Genomic_DNA"/>
</dbReference>
<proteinExistence type="predicted"/>
<dbReference type="OrthoDB" id="2409473at2759"/>
<keyword evidence="2" id="KW-1185">Reference proteome</keyword>
<feature type="non-terminal residue" evidence="1">
    <location>
        <position position="1"/>
    </location>
</feature>
<sequence length="91" mass="10689">INCYDAIRKESFILRAVVVNWSGDTPGLTKLMCLTGHNSYRGCQYCNLKGIHTNYIYYPTTPLMNINTIRYYVSNLPSRTHEEWKKRLKKI</sequence>
<reference evidence="1" key="1">
    <citation type="submission" date="2021-06" db="EMBL/GenBank/DDBJ databases">
        <authorList>
            <person name="Kallberg Y."/>
            <person name="Tangrot J."/>
            <person name="Rosling A."/>
        </authorList>
    </citation>
    <scope>NUCLEOTIDE SEQUENCE</scope>
    <source>
        <strain evidence="1">FL966</strain>
    </source>
</reference>